<evidence type="ECO:0000313" key="2">
    <source>
        <dbReference type="EMBL" id="SDH84718.1"/>
    </source>
</evidence>
<keyword evidence="1" id="KW-0560">Oxidoreductase</keyword>
<dbReference type="SUPFAM" id="SSF53720">
    <property type="entry name" value="ALDH-like"/>
    <property type="match status" value="1"/>
</dbReference>
<dbReference type="InterPro" id="IPR016162">
    <property type="entry name" value="Ald_DH_N"/>
</dbReference>
<evidence type="ECO:0000256" key="1">
    <source>
        <dbReference type="ARBA" id="ARBA00023002"/>
    </source>
</evidence>
<protein>
    <submittedName>
        <fullName evidence="2">Uncharacterized protein</fullName>
    </submittedName>
</protein>
<dbReference type="AlphaFoldDB" id="A0A1G8FRE4"/>
<accession>A0A1G8FRE4</accession>
<dbReference type="GO" id="GO:0016491">
    <property type="term" value="F:oxidoreductase activity"/>
    <property type="evidence" value="ECO:0007669"/>
    <property type="project" value="UniProtKB-KW"/>
</dbReference>
<evidence type="ECO:0000313" key="3">
    <source>
        <dbReference type="Proteomes" id="UP000198606"/>
    </source>
</evidence>
<reference evidence="2 3" key="1">
    <citation type="submission" date="2016-10" db="EMBL/GenBank/DDBJ databases">
        <authorList>
            <person name="de Groot N.N."/>
        </authorList>
    </citation>
    <scope>NUCLEOTIDE SEQUENCE [LARGE SCALE GENOMIC DNA]</scope>
    <source>
        <strain evidence="2 3">LMG 18387</strain>
    </source>
</reference>
<name>A0A1G8FRE4_9GAMM</name>
<dbReference type="EMBL" id="FNDG01000008">
    <property type="protein sequence ID" value="SDH84718.1"/>
    <property type="molecule type" value="Genomic_DNA"/>
</dbReference>
<dbReference type="Gene3D" id="3.40.605.10">
    <property type="entry name" value="Aldehyde Dehydrogenase, Chain A, domain 1"/>
    <property type="match status" value="1"/>
</dbReference>
<gene>
    <name evidence="2" type="ORF">SAMN05216588_10812</name>
</gene>
<organism evidence="2 3">
    <name type="scientific">Phytopseudomonas flavescens</name>
    <dbReference type="NCBI Taxonomy" id="29435"/>
    <lineage>
        <taxon>Bacteria</taxon>
        <taxon>Pseudomonadati</taxon>
        <taxon>Pseudomonadota</taxon>
        <taxon>Gammaproteobacteria</taxon>
        <taxon>Pseudomonadales</taxon>
        <taxon>Pseudomonadaceae</taxon>
        <taxon>Phytopseudomonas</taxon>
    </lineage>
</organism>
<dbReference type="STRING" id="29435.SAMN05216588_10812"/>
<sequence length="94" mass="10324">MTTSQIATLASVEDFLARPHASFIDGEQRQTSTGTVRGIFDPATNRVISRTRQADAHQVERIVRSARQAFETGVWSGPARAYPAALRRSGRGPR</sequence>
<dbReference type="Proteomes" id="UP000198606">
    <property type="component" value="Unassembled WGS sequence"/>
</dbReference>
<dbReference type="InterPro" id="IPR016161">
    <property type="entry name" value="Ald_DH/histidinol_DH"/>
</dbReference>
<proteinExistence type="predicted"/>